<dbReference type="InterPro" id="IPR056167">
    <property type="entry name" value="A-sol_ELP1"/>
</dbReference>
<dbReference type="STRING" id="46835.A0A504YSB9"/>
<feature type="compositionally biased region" description="Low complexity" evidence="1">
    <location>
        <begin position="1332"/>
        <end position="1350"/>
    </location>
</feature>
<dbReference type="SUPFAM" id="SSF82171">
    <property type="entry name" value="DPP6 N-terminal domain-like"/>
    <property type="match status" value="1"/>
</dbReference>
<evidence type="ECO:0000313" key="7">
    <source>
        <dbReference type="Proteomes" id="UP000316759"/>
    </source>
</evidence>
<evidence type="ECO:0000256" key="1">
    <source>
        <dbReference type="SAM" id="MobiDB-lite"/>
    </source>
</evidence>
<keyword evidence="7" id="KW-1185">Reference proteome</keyword>
<dbReference type="Pfam" id="PF23936">
    <property type="entry name" value="HB_ELP1"/>
    <property type="match status" value="1"/>
</dbReference>
<evidence type="ECO:0000259" key="5">
    <source>
        <dbReference type="Pfam" id="PF23936"/>
    </source>
</evidence>
<evidence type="ECO:0000259" key="2">
    <source>
        <dbReference type="Pfam" id="PF04762"/>
    </source>
</evidence>
<organism evidence="6 7">
    <name type="scientific">Fasciola gigantica</name>
    <name type="common">Giant liver fluke</name>
    <dbReference type="NCBI Taxonomy" id="46835"/>
    <lineage>
        <taxon>Eukaryota</taxon>
        <taxon>Metazoa</taxon>
        <taxon>Spiralia</taxon>
        <taxon>Lophotrochozoa</taxon>
        <taxon>Platyhelminthes</taxon>
        <taxon>Trematoda</taxon>
        <taxon>Digenea</taxon>
        <taxon>Plagiorchiida</taxon>
        <taxon>Echinostomata</taxon>
        <taxon>Echinostomatoidea</taxon>
        <taxon>Fasciolidae</taxon>
        <taxon>Fasciola</taxon>
    </lineage>
</organism>
<dbReference type="InterPro" id="IPR056164">
    <property type="entry name" value="Beta-prop_ELP1_1st"/>
</dbReference>
<accession>A0A504YSB9</accession>
<evidence type="ECO:0000313" key="6">
    <source>
        <dbReference type="EMBL" id="TPP63545.1"/>
    </source>
</evidence>
<proteinExistence type="predicted"/>
<dbReference type="OrthoDB" id="40048at2759"/>
<dbReference type="InterPro" id="IPR006849">
    <property type="entry name" value="Elp1"/>
</dbReference>
<dbReference type="Proteomes" id="UP000316759">
    <property type="component" value="Unassembled WGS sequence"/>
</dbReference>
<dbReference type="GO" id="GO:0000049">
    <property type="term" value="F:tRNA binding"/>
    <property type="evidence" value="ECO:0007669"/>
    <property type="project" value="TreeGrafter"/>
</dbReference>
<gene>
    <name evidence="6" type="ORF">FGIG_08844</name>
</gene>
<feature type="region of interest" description="Disordered" evidence="1">
    <location>
        <begin position="1312"/>
        <end position="1374"/>
    </location>
</feature>
<feature type="domain" description="ELP1 first N-terminal beta-propeller" evidence="2">
    <location>
        <begin position="93"/>
        <end position="329"/>
    </location>
</feature>
<reference evidence="6 7" key="1">
    <citation type="submission" date="2019-04" db="EMBL/GenBank/DDBJ databases">
        <title>Annotation for the trematode Fasciola gigantica.</title>
        <authorList>
            <person name="Choi Y.-J."/>
        </authorList>
    </citation>
    <scope>NUCLEOTIDE SEQUENCE [LARGE SCALE GENOMIC DNA]</scope>
    <source>
        <strain evidence="6">Uganda_cow_1</strain>
    </source>
</reference>
<evidence type="ECO:0000259" key="4">
    <source>
        <dbReference type="Pfam" id="PF23925"/>
    </source>
</evidence>
<sequence>MRNLKVVDQNERYIPIDGVRHMSVDTWSRLTTFTTNECVGVWNESKLFTLRGGINGDFIRCEPTEPSEVCIVTTCGLYTWQYSDNQIVADFPVPTGIKCISFSPEKSLLAFITGDAQVSLVTSTLEFQASFDLKKEDFGIASPVTVGWGKKETQFHGSAGKEAAVTKPQPILNSSQHDDGRFEITWREDGKYFAVSWPDPSVHNCRRIRVFTESGELFSTSEPNGQMEHGLCWRPRIQLITSVQRRPSRGLDIIFFETNSERHGDFELLNADLETKYRVEQMQFDPSGDLLAVLFTPLVDNPSEVSFIRLLTSSSYHWYAKRDLSFVRTSTGGPGVAFCWTCDSGLGSLHVAIPWLTQKEDGSSCMRTLVRRWTWSLMYDGCDCLTAGSNTYNQPKTKYPGVVGVIDGDTALFTALAHTLIPPPMFATRLSLRTTNADRDTRGCRLVSLSFPGPWVREVQVAVCLPVLVQFESELMLVSLNCGASETRQHTIQTSIGSLEAQWVCGAQHTVPWPVKATPIRLAECMKPSGNPDVQSLLTYSARFVTLGGSEISHFCWIDLEHVVFLSCSGHLVGLLSFSDTLEIITGRWLLALNSTVVTDTNMEGKDVHIRGVCNTPGQLLCLQLTDARVFLYDIQKLLDAVDCLSIDFVRQGLDETDQSTSGLLYWILRLPVACEQWAAICFTEATTDRARSKPYGSQLNQNNTNRQCLLALHQSSHRLYAAMIPTPEDRTRLAFQLGEQRPITCAMDLCSSLLVLPNYLLVTSMRKVLICVSTELRPEILIDGEACLMELISRLDVPAELTSNQPTKSQNWYDDFLHPVETGAILVRAPPDDTKVVLQMPRGNLEEVHPRALVLSHLSSLLDNNQYAEALGAMRRHRVSLNLLHDHNPSAFCANLDTFLNQLTNPEPIVLFVSELTEEDVSETIYGKFYGRGSSQSVRGKISQKQQTLLIPVAKKSKVNTVCDALLNVMKDVKRYLLPILTCYAKKSPPELQIALMLLKKYHDDGEIKIWESGARHLQYFATPLELYRVALGTYDLNLALLMARRTQLDPKEYLAQLNEIQAITELDDSEFARAYQRFRIDNHLQRYASAVRHLYESGANHLNEIIEYIRVHKLYREALELFQSDSDGFKVVSRMWAEHLVSEQKLSLSGEVYLRAGLFAAAARTFLSTNQTQLWMIAVTQAKSVDAVTDDLVHLQPSEVKLQAIKLAARLRDLGRYQEALDIYLNFLQNPDIAIEVGLEGGLWIQSRNLAVLYDKMDSFERSIRPKLVEAVAVLIEQVLNTNEQFTNLVQRLIGLRLRHENEAESKRLARLHGQGDPLDDTATETDLFSDTSSISDSSMSGSIGGVSLRSTYSRKSGRSTKNKHKQEARKWSSKVGSKYEEIGLLKEITQSIELGQRLAGEASSLVLELWREGFAKEGVRLLFHINQLITNQKSNMSTVWDDWITGKIDQVDERLFEGRKRYPFQEPFMVCAPEMKITRVNCQLLQQHE</sequence>
<dbReference type="GO" id="GO:0033588">
    <property type="term" value="C:elongator holoenzyme complex"/>
    <property type="evidence" value="ECO:0007669"/>
    <property type="project" value="InterPro"/>
</dbReference>
<feature type="domain" description="ELP1 TPR" evidence="3">
    <location>
        <begin position="1077"/>
        <end position="1243"/>
    </location>
</feature>
<dbReference type="Pfam" id="PF23878">
    <property type="entry name" value="TPR_ELP1"/>
    <property type="match status" value="1"/>
</dbReference>
<dbReference type="EMBL" id="SUNJ01005534">
    <property type="protein sequence ID" value="TPP63545.1"/>
    <property type="molecule type" value="Genomic_DNA"/>
</dbReference>
<dbReference type="Pfam" id="PF23925">
    <property type="entry name" value="A-sol_ELP1"/>
    <property type="match status" value="1"/>
</dbReference>
<evidence type="ECO:0000259" key="3">
    <source>
        <dbReference type="Pfam" id="PF23878"/>
    </source>
</evidence>
<dbReference type="PANTHER" id="PTHR12747:SF0">
    <property type="entry name" value="ELONGATOR COMPLEX PROTEIN 1"/>
    <property type="match status" value="1"/>
</dbReference>
<dbReference type="InterPro" id="IPR056166">
    <property type="entry name" value="TPR_ELP1"/>
</dbReference>
<feature type="domain" description="ELP1 alpha-solenoid" evidence="4">
    <location>
        <begin position="852"/>
        <end position="1061"/>
    </location>
</feature>
<comment type="caution">
    <text evidence="6">The sequence shown here is derived from an EMBL/GenBank/DDBJ whole genome shotgun (WGS) entry which is preliminary data.</text>
</comment>
<dbReference type="GO" id="GO:0002926">
    <property type="term" value="P:tRNA wobble base 5-methoxycarbonylmethyl-2-thiouridinylation"/>
    <property type="evidence" value="ECO:0007669"/>
    <property type="project" value="TreeGrafter"/>
</dbReference>
<protein>
    <submittedName>
        <fullName evidence="6">Elongator complex protein 1</fullName>
    </submittedName>
</protein>
<feature type="compositionally biased region" description="Basic residues" evidence="1">
    <location>
        <begin position="1358"/>
        <end position="1370"/>
    </location>
</feature>
<dbReference type="UniPathway" id="UPA00988"/>
<dbReference type="PIRSF" id="PIRSF017233">
    <property type="entry name" value="IKAP"/>
    <property type="match status" value="1"/>
</dbReference>
<name>A0A504YSB9_FASGI</name>
<dbReference type="InterPro" id="IPR056169">
    <property type="entry name" value="HB_ELP1"/>
</dbReference>
<dbReference type="PANTHER" id="PTHR12747">
    <property type="entry name" value="ELONGATOR COMPLEX PROTEIN 1"/>
    <property type="match status" value="1"/>
</dbReference>
<feature type="domain" description="ELP1 three-helical bundle" evidence="5">
    <location>
        <begin position="1260"/>
        <end position="1434"/>
    </location>
</feature>
<dbReference type="GO" id="GO:0005829">
    <property type="term" value="C:cytosol"/>
    <property type="evidence" value="ECO:0007669"/>
    <property type="project" value="TreeGrafter"/>
</dbReference>
<dbReference type="Pfam" id="PF04762">
    <property type="entry name" value="Beta-prop_ELP1_1st"/>
    <property type="match status" value="1"/>
</dbReference>